<gene>
    <name evidence="2" type="ORF">Apa02nite_039730</name>
</gene>
<feature type="compositionally biased region" description="Basic and acidic residues" evidence="1">
    <location>
        <begin position="75"/>
        <end position="89"/>
    </location>
</feature>
<evidence type="ECO:0000256" key="1">
    <source>
        <dbReference type="SAM" id="MobiDB-lite"/>
    </source>
</evidence>
<evidence type="ECO:0000313" key="3">
    <source>
        <dbReference type="Proteomes" id="UP000624709"/>
    </source>
</evidence>
<proteinExistence type="predicted"/>
<organism evidence="2 3">
    <name type="scientific">Actinoplanes palleronii</name>
    <dbReference type="NCBI Taxonomy" id="113570"/>
    <lineage>
        <taxon>Bacteria</taxon>
        <taxon>Bacillati</taxon>
        <taxon>Actinomycetota</taxon>
        <taxon>Actinomycetes</taxon>
        <taxon>Micromonosporales</taxon>
        <taxon>Micromonosporaceae</taxon>
        <taxon>Actinoplanes</taxon>
    </lineage>
</organism>
<evidence type="ECO:0000313" key="2">
    <source>
        <dbReference type="EMBL" id="GIE67865.1"/>
    </source>
</evidence>
<accession>A0ABQ4BB16</accession>
<keyword evidence="3" id="KW-1185">Reference proteome</keyword>
<feature type="region of interest" description="Disordered" evidence="1">
    <location>
        <begin position="75"/>
        <end position="109"/>
    </location>
</feature>
<sequence length="109" mass="11855">MGGGAGRGDHRVRKADKQPPLAVGEAQLGVERFVRHSGSPFAFVGGRQRIVAHCRAGASHRSLYPITLVFTPEPCRFRDPGPGRFRDPGPGRFRNPGPGRFRNPGPGRF</sequence>
<reference evidence="2 3" key="1">
    <citation type="submission" date="2021-01" db="EMBL/GenBank/DDBJ databases">
        <title>Whole genome shotgun sequence of Actinoplanes palleronii NBRC 14916.</title>
        <authorList>
            <person name="Komaki H."/>
            <person name="Tamura T."/>
        </authorList>
    </citation>
    <scope>NUCLEOTIDE SEQUENCE [LARGE SCALE GENOMIC DNA]</scope>
    <source>
        <strain evidence="2 3">NBRC 14916</strain>
    </source>
</reference>
<protein>
    <submittedName>
        <fullName evidence="2">Uncharacterized protein</fullName>
    </submittedName>
</protein>
<feature type="compositionally biased region" description="Low complexity" evidence="1">
    <location>
        <begin position="90"/>
        <end position="109"/>
    </location>
</feature>
<name>A0ABQ4BB16_9ACTN</name>
<dbReference type="EMBL" id="BOMS01000053">
    <property type="protein sequence ID" value="GIE67865.1"/>
    <property type="molecule type" value="Genomic_DNA"/>
</dbReference>
<dbReference type="Proteomes" id="UP000624709">
    <property type="component" value="Unassembled WGS sequence"/>
</dbReference>
<comment type="caution">
    <text evidence="2">The sequence shown here is derived from an EMBL/GenBank/DDBJ whole genome shotgun (WGS) entry which is preliminary data.</text>
</comment>
<feature type="region of interest" description="Disordered" evidence="1">
    <location>
        <begin position="1"/>
        <end position="23"/>
    </location>
</feature>